<keyword evidence="1" id="KW-1277">Toxin-antitoxin system</keyword>
<dbReference type="InterPro" id="IPR007712">
    <property type="entry name" value="RelE/ParE_toxin"/>
</dbReference>
<reference evidence="2 3" key="1">
    <citation type="submission" date="2018-06" db="EMBL/GenBank/DDBJ databases">
        <title>Rhizobium wuzhouense sp. nov., isolated from roots of Oryza officinalis.</title>
        <authorList>
            <person name="Yuan T."/>
        </authorList>
    </citation>
    <scope>NUCLEOTIDE SEQUENCE [LARGE SCALE GENOMIC DNA]</scope>
    <source>
        <strain evidence="2 3">W44</strain>
    </source>
</reference>
<proteinExistence type="predicted"/>
<dbReference type="Gene3D" id="3.30.2310.20">
    <property type="entry name" value="RelE-like"/>
    <property type="match status" value="1"/>
</dbReference>
<evidence type="ECO:0000256" key="1">
    <source>
        <dbReference type="ARBA" id="ARBA00022649"/>
    </source>
</evidence>
<dbReference type="Pfam" id="PF05016">
    <property type="entry name" value="ParE_toxin"/>
    <property type="match status" value="1"/>
</dbReference>
<sequence>MISIRLSPRAADYIRRESAYLRDRSPAAAKAFAQSMKKARLLLQDFPEAGNRLHGLRIPGTRTLVVGDCLIDYRLVGSGAGPGLEIVTIRHGRMQTLVLDGEEPDFPVDE</sequence>
<accession>A0ABX5NXG1</accession>
<dbReference type="InterPro" id="IPR035093">
    <property type="entry name" value="RelE/ParE_toxin_dom_sf"/>
</dbReference>
<comment type="caution">
    <text evidence="2">The sequence shown here is derived from an EMBL/GenBank/DDBJ whole genome shotgun (WGS) entry which is preliminary data.</text>
</comment>
<protein>
    <recommendedName>
        <fullName evidence="4">Type II toxin-antitoxin system RelE/ParE family toxin</fullName>
    </recommendedName>
</protein>
<gene>
    <name evidence="2" type="ORF">DMY87_00820</name>
</gene>
<organism evidence="2 3">
    <name type="scientific">Rhizobium wuzhouense</name>
    <dbReference type="NCBI Taxonomy" id="1986026"/>
    <lineage>
        <taxon>Bacteria</taxon>
        <taxon>Pseudomonadati</taxon>
        <taxon>Pseudomonadota</taxon>
        <taxon>Alphaproteobacteria</taxon>
        <taxon>Hyphomicrobiales</taxon>
        <taxon>Rhizobiaceae</taxon>
        <taxon>Rhizobium/Agrobacterium group</taxon>
        <taxon>Rhizobium</taxon>
    </lineage>
</organism>
<evidence type="ECO:0000313" key="2">
    <source>
        <dbReference type="EMBL" id="PYB76968.1"/>
    </source>
</evidence>
<evidence type="ECO:0000313" key="3">
    <source>
        <dbReference type="Proteomes" id="UP000247536"/>
    </source>
</evidence>
<dbReference type="Proteomes" id="UP000247536">
    <property type="component" value="Unassembled WGS sequence"/>
</dbReference>
<keyword evidence="3" id="KW-1185">Reference proteome</keyword>
<evidence type="ECO:0008006" key="4">
    <source>
        <dbReference type="Google" id="ProtNLM"/>
    </source>
</evidence>
<dbReference type="EMBL" id="QJRY01000001">
    <property type="protein sequence ID" value="PYB76968.1"/>
    <property type="molecule type" value="Genomic_DNA"/>
</dbReference>
<name>A0ABX5NXG1_9HYPH</name>